<protein>
    <recommendedName>
        <fullName evidence="4">EfeO-type cupredoxin-like domain-containing protein</fullName>
    </recommendedName>
</protein>
<feature type="chain" id="PRO_5047515405" description="EfeO-type cupredoxin-like domain-containing protein" evidence="1">
    <location>
        <begin position="22"/>
        <end position="128"/>
    </location>
</feature>
<reference evidence="3" key="1">
    <citation type="journal article" date="2022" name="Int. J. Syst. Evol. Microbiol.">
        <title>Anaeromyxobacter oryzae sp. nov., Anaeromyxobacter diazotrophicus sp. nov. and Anaeromyxobacter paludicola sp. nov., isolated from paddy soils.</title>
        <authorList>
            <person name="Itoh H."/>
            <person name="Xu Z."/>
            <person name="Mise K."/>
            <person name="Masuda Y."/>
            <person name="Ushijima N."/>
            <person name="Hayakawa C."/>
            <person name="Shiratori Y."/>
            <person name="Senoo K."/>
        </authorList>
    </citation>
    <scope>NUCLEOTIDE SEQUENCE [LARGE SCALE GENOMIC DNA]</scope>
    <source>
        <strain evidence="3">Red232</strain>
    </source>
</reference>
<name>A0ABM7WU42_9BACT</name>
<dbReference type="EMBL" id="AP025591">
    <property type="protein sequence ID" value="BDG02917.1"/>
    <property type="molecule type" value="Genomic_DNA"/>
</dbReference>
<keyword evidence="1" id="KW-0732">Signal</keyword>
<dbReference type="Proteomes" id="UP001162891">
    <property type="component" value="Chromosome"/>
</dbReference>
<evidence type="ECO:0000313" key="2">
    <source>
        <dbReference type="EMBL" id="BDG02917.1"/>
    </source>
</evidence>
<evidence type="ECO:0008006" key="4">
    <source>
        <dbReference type="Google" id="ProtNLM"/>
    </source>
</evidence>
<feature type="signal peptide" evidence="1">
    <location>
        <begin position="1"/>
        <end position="21"/>
    </location>
</feature>
<sequence length="128" mass="13596">MRATLWIAVSGFLLASGSAYAGPGTPYDDTTYPDDVAEASSPRRVDVSITDHGPQPRQIQVNGSEKLELVLKRESPNACRWDVLVTELNTRTPVLAGHPVALTLLTHGRGQLHLSCPAEDVGGALGVP</sequence>
<keyword evidence="3" id="KW-1185">Reference proteome</keyword>
<evidence type="ECO:0000313" key="3">
    <source>
        <dbReference type="Proteomes" id="UP001162891"/>
    </source>
</evidence>
<dbReference type="InterPro" id="IPR008972">
    <property type="entry name" value="Cupredoxin"/>
</dbReference>
<evidence type="ECO:0000256" key="1">
    <source>
        <dbReference type="SAM" id="SignalP"/>
    </source>
</evidence>
<organism evidence="2 3">
    <name type="scientific">Anaeromyxobacter oryzae</name>
    <dbReference type="NCBI Taxonomy" id="2918170"/>
    <lineage>
        <taxon>Bacteria</taxon>
        <taxon>Pseudomonadati</taxon>
        <taxon>Myxococcota</taxon>
        <taxon>Myxococcia</taxon>
        <taxon>Myxococcales</taxon>
        <taxon>Cystobacterineae</taxon>
        <taxon>Anaeromyxobacteraceae</taxon>
        <taxon>Anaeromyxobacter</taxon>
    </lineage>
</organism>
<dbReference type="Gene3D" id="2.60.40.420">
    <property type="entry name" value="Cupredoxins - blue copper proteins"/>
    <property type="match status" value="1"/>
</dbReference>
<gene>
    <name evidence="2" type="ORF">AMOR_19130</name>
</gene>
<dbReference type="RefSeq" id="WP_248360596.1">
    <property type="nucleotide sequence ID" value="NZ_AP025591.1"/>
</dbReference>
<proteinExistence type="predicted"/>
<accession>A0ABM7WU42</accession>